<evidence type="ECO:0000256" key="3">
    <source>
        <dbReference type="ARBA" id="ARBA00023143"/>
    </source>
</evidence>
<keyword evidence="1" id="KW-0973">c-di-GMP</keyword>
<feature type="domain" description="PilZ" evidence="4">
    <location>
        <begin position="104"/>
        <end position="208"/>
    </location>
</feature>
<protein>
    <submittedName>
        <fullName evidence="6">C-di-GMP-binding flagellar brake protein YcgR, contains PilZNR and PilZ domains</fullName>
    </submittedName>
</protein>
<accession>A0A1G6A9N1</accession>
<dbReference type="AlphaFoldDB" id="A0A1G6A9N1"/>
<evidence type="ECO:0000313" key="7">
    <source>
        <dbReference type="Proteomes" id="UP000198771"/>
    </source>
</evidence>
<name>A0A1G6A9N1_9BACT</name>
<dbReference type="EMBL" id="FMXO01000001">
    <property type="protein sequence ID" value="SDB05137.1"/>
    <property type="molecule type" value="Genomic_DNA"/>
</dbReference>
<keyword evidence="2" id="KW-0547">Nucleotide-binding</keyword>
<dbReference type="Gene3D" id="2.40.10.220">
    <property type="entry name" value="predicted glycosyltransferase like domains"/>
    <property type="match status" value="1"/>
</dbReference>
<evidence type="ECO:0000259" key="4">
    <source>
        <dbReference type="Pfam" id="PF07238"/>
    </source>
</evidence>
<organism evidence="6 7">
    <name type="scientific">Desulfonatronum thiosulfatophilum</name>
    <dbReference type="NCBI Taxonomy" id="617002"/>
    <lineage>
        <taxon>Bacteria</taxon>
        <taxon>Pseudomonadati</taxon>
        <taxon>Thermodesulfobacteriota</taxon>
        <taxon>Desulfovibrionia</taxon>
        <taxon>Desulfovibrionales</taxon>
        <taxon>Desulfonatronaceae</taxon>
        <taxon>Desulfonatronum</taxon>
    </lineage>
</organism>
<evidence type="ECO:0000313" key="6">
    <source>
        <dbReference type="EMBL" id="SDB05137.1"/>
    </source>
</evidence>
<dbReference type="STRING" id="617002.SAMN05660653_00266"/>
<reference evidence="6 7" key="1">
    <citation type="submission" date="2016-10" db="EMBL/GenBank/DDBJ databases">
        <authorList>
            <person name="de Groot N.N."/>
        </authorList>
    </citation>
    <scope>NUCLEOTIDE SEQUENCE [LARGE SCALE GENOMIC DNA]</scope>
    <source>
        <strain evidence="6 7">ASO4-2</strain>
    </source>
</reference>
<evidence type="ECO:0000256" key="1">
    <source>
        <dbReference type="ARBA" id="ARBA00022636"/>
    </source>
</evidence>
<evidence type="ECO:0000256" key="2">
    <source>
        <dbReference type="ARBA" id="ARBA00022741"/>
    </source>
</evidence>
<dbReference type="Pfam" id="PF12945">
    <property type="entry name" value="PilZNR"/>
    <property type="match status" value="1"/>
</dbReference>
<keyword evidence="7" id="KW-1185">Reference proteome</keyword>
<sequence length="216" mass="24301">MEKGLSAIEVGMKVMVELPGMKDKLHTRFVGYINKRCVITTIPLVPEVNRSMLYEHLYKGNAMTVRFIKSGSVLGFATLIQHVSFSPFPLLFLEFPDKIESFNLRKDSRVNCLFPVAMALNGTTIQGALLDISKSGCGIGIQGEESQKITFEIDDVVRVQCPFLFKSEDERVDCVIKRINKSGSKVDLGLKFNQIPESLLSVIHDYVQQMTMYLDD</sequence>
<dbReference type="SUPFAM" id="SSF141371">
    <property type="entry name" value="PilZ domain-like"/>
    <property type="match status" value="2"/>
</dbReference>
<dbReference type="Pfam" id="PF07238">
    <property type="entry name" value="PilZ"/>
    <property type="match status" value="1"/>
</dbReference>
<proteinExistence type="predicted"/>
<keyword evidence="3" id="KW-0975">Bacterial flagellum</keyword>
<keyword evidence="6" id="KW-0966">Cell projection</keyword>
<gene>
    <name evidence="6" type="ORF">SAMN05660653_00266</name>
</gene>
<keyword evidence="6" id="KW-0969">Cilium</keyword>
<evidence type="ECO:0000259" key="5">
    <source>
        <dbReference type="Pfam" id="PF12945"/>
    </source>
</evidence>
<dbReference type="InterPro" id="IPR009926">
    <property type="entry name" value="T3SS_YcgR_PilZN"/>
</dbReference>
<dbReference type="Gene3D" id="2.30.110.10">
    <property type="entry name" value="Electron Transport, Fmn-binding Protein, Chain A"/>
    <property type="match status" value="1"/>
</dbReference>
<feature type="domain" description="Type III secretion system flagellar brake protein YcgR PilZN" evidence="5">
    <location>
        <begin position="9"/>
        <end position="96"/>
    </location>
</feature>
<dbReference type="Proteomes" id="UP000198771">
    <property type="component" value="Unassembled WGS sequence"/>
</dbReference>
<keyword evidence="6" id="KW-0282">Flagellum</keyword>
<dbReference type="InterPro" id="IPR012349">
    <property type="entry name" value="Split_barrel_FMN-bd"/>
</dbReference>
<dbReference type="InterPro" id="IPR009875">
    <property type="entry name" value="PilZ_domain"/>
</dbReference>
<dbReference type="GO" id="GO:0035438">
    <property type="term" value="F:cyclic-di-GMP binding"/>
    <property type="evidence" value="ECO:0007669"/>
    <property type="project" value="InterPro"/>
</dbReference>